<evidence type="ECO:0000256" key="3">
    <source>
        <dbReference type="ARBA" id="ARBA00023125"/>
    </source>
</evidence>
<dbReference type="CDD" id="cd06171">
    <property type="entry name" value="Sigma70_r4"/>
    <property type="match status" value="1"/>
</dbReference>
<dbReference type="PANTHER" id="PTHR30385">
    <property type="entry name" value="SIGMA FACTOR F FLAGELLAR"/>
    <property type="match status" value="1"/>
</dbReference>
<evidence type="ECO:0000313" key="6">
    <source>
        <dbReference type="EMBL" id="HIS82269.1"/>
    </source>
</evidence>
<feature type="domain" description="HTH cro/C1-type" evidence="5">
    <location>
        <begin position="147"/>
        <end position="174"/>
    </location>
</feature>
<dbReference type="InterPro" id="IPR001387">
    <property type="entry name" value="Cro/C1-type_HTH"/>
</dbReference>
<dbReference type="InterPro" id="IPR014284">
    <property type="entry name" value="RNA_pol_sigma-70_dom"/>
</dbReference>
<dbReference type="InterPro" id="IPR007630">
    <property type="entry name" value="RNA_pol_sigma70_r4"/>
</dbReference>
<gene>
    <name evidence="6" type="ORF">IAD41_01510</name>
</gene>
<evidence type="ECO:0000256" key="4">
    <source>
        <dbReference type="ARBA" id="ARBA00023163"/>
    </source>
</evidence>
<keyword evidence="4" id="KW-0804">Transcription</keyword>
<keyword evidence="1" id="KW-0805">Transcription regulation</keyword>
<dbReference type="Proteomes" id="UP000824139">
    <property type="component" value="Unassembled WGS sequence"/>
</dbReference>
<dbReference type="AlphaFoldDB" id="A0A9D1K4E2"/>
<organism evidence="6 7">
    <name type="scientific">Candidatus Scatenecus faecavium</name>
    <dbReference type="NCBI Taxonomy" id="2840915"/>
    <lineage>
        <taxon>Bacteria</taxon>
        <taxon>Candidatus Scatenecus</taxon>
    </lineage>
</organism>
<proteinExistence type="predicted"/>
<dbReference type="GO" id="GO:0016987">
    <property type="term" value="F:sigma factor activity"/>
    <property type="evidence" value="ECO:0007669"/>
    <property type="project" value="UniProtKB-KW"/>
</dbReference>
<evidence type="ECO:0000256" key="2">
    <source>
        <dbReference type="ARBA" id="ARBA00023082"/>
    </source>
</evidence>
<evidence type="ECO:0000313" key="7">
    <source>
        <dbReference type="Proteomes" id="UP000824139"/>
    </source>
</evidence>
<reference evidence="6" key="2">
    <citation type="journal article" date="2021" name="PeerJ">
        <title>Extensive microbial diversity within the chicken gut microbiome revealed by metagenomics and culture.</title>
        <authorList>
            <person name="Gilroy R."/>
            <person name="Ravi A."/>
            <person name="Getino M."/>
            <person name="Pursley I."/>
            <person name="Horton D.L."/>
            <person name="Alikhan N.F."/>
            <person name="Baker D."/>
            <person name="Gharbi K."/>
            <person name="Hall N."/>
            <person name="Watson M."/>
            <person name="Adriaenssens E.M."/>
            <person name="Foster-Nyarko E."/>
            <person name="Jarju S."/>
            <person name="Secka A."/>
            <person name="Antonio M."/>
            <person name="Oren A."/>
            <person name="Chaudhuri R.R."/>
            <person name="La Ragione R."/>
            <person name="Hildebrand F."/>
            <person name="Pallen M.J."/>
        </authorList>
    </citation>
    <scope>NUCLEOTIDE SEQUENCE</scope>
    <source>
        <strain evidence="6">CHK152-2994</strain>
    </source>
</reference>
<dbReference type="GO" id="GO:0006352">
    <property type="term" value="P:DNA-templated transcription initiation"/>
    <property type="evidence" value="ECO:0007669"/>
    <property type="project" value="InterPro"/>
</dbReference>
<dbReference type="InterPro" id="IPR013324">
    <property type="entry name" value="RNA_pol_sigma_r3/r4-like"/>
</dbReference>
<keyword evidence="3" id="KW-0238">DNA-binding</keyword>
<protein>
    <submittedName>
        <fullName evidence="6">Sigma-70 family RNA polymerase sigma factor</fullName>
    </submittedName>
</protein>
<accession>A0A9D1K4E2</accession>
<dbReference type="SUPFAM" id="SSF88659">
    <property type="entry name" value="Sigma3 and sigma4 domains of RNA polymerase sigma factors"/>
    <property type="match status" value="1"/>
</dbReference>
<comment type="caution">
    <text evidence="6">The sequence shown here is derived from an EMBL/GenBank/DDBJ whole genome shotgun (WGS) entry which is preliminary data.</text>
</comment>
<dbReference type="NCBIfam" id="TIGR02937">
    <property type="entry name" value="sigma70-ECF"/>
    <property type="match status" value="1"/>
</dbReference>
<name>A0A9D1K4E2_9BACT</name>
<dbReference type="Gene3D" id="1.10.10.60">
    <property type="entry name" value="Homeodomain-like"/>
    <property type="match status" value="1"/>
</dbReference>
<dbReference type="GO" id="GO:0003677">
    <property type="term" value="F:DNA binding"/>
    <property type="evidence" value="ECO:0007669"/>
    <property type="project" value="UniProtKB-KW"/>
</dbReference>
<evidence type="ECO:0000259" key="5">
    <source>
        <dbReference type="PROSITE" id="PS50943"/>
    </source>
</evidence>
<dbReference type="PROSITE" id="PS50943">
    <property type="entry name" value="HTH_CROC1"/>
    <property type="match status" value="1"/>
</dbReference>
<keyword evidence="2" id="KW-0731">Sigma factor</keyword>
<sequence length="188" mass="22004">MEFTQDKIDLIERIIKNDRKFANNEDLYDDFFNETCKRSLNIVKTITSDATLEAYLKKIATTSILNVLKDSGRLRRTKEGFTPTKEVSIDEAPSRTNDYANTKIIYETADITESPEDVLLEKEILQHFMNSLEKINKENPDKNYLQIYKLRYDNGMTQKEIAEELNISQSEVSKRLFKLMEKIKQAFN</sequence>
<reference evidence="6" key="1">
    <citation type="submission" date="2020-10" db="EMBL/GenBank/DDBJ databases">
        <authorList>
            <person name="Gilroy R."/>
        </authorList>
    </citation>
    <scope>NUCLEOTIDE SEQUENCE</scope>
    <source>
        <strain evidence="6">CHK152-2994</strain>
    </source>
</reference>
<dbReference type="Pfam" id="PF04545">
    <property type="entry name" value="Sigma70_r4"/>
    <property type="match status" value="1"/>
</dbReference>
<dbReference type="EMBL" id="DVJO01000034">
    <property type="protein sequence ID" value="HIS82269.1"/>
    <property type="molecule type" value="Genomic_DNA"/>
</dbReference>
<evidence type="ECO:0000256" key="1">
    <source>
        <dbReference type="ARBA" id="ARBA00023015"/>
    </source>
</evidence>